<dbReference type="EMBL" id="BSYO01000001">
    <property type="protein sequence ID" value="GMG99856.1"/>
    <property type="molecule type" value="Genomic_DNA"/>
</dbReference>
<evidence type="ECO:0000313" key="2">
    <source>
        <dbReference type="Proteomes" id="UP001279734"/>
    </source>
</evidence>
<name>A0AAD3P8W1_NEPGR</name>
<accession>A0AAD3P8W1</accession>
<protein>
    <submittedName>
        <fullName evidence="1">Uncharacterized protein</fullName>
    </submittedName>
</protein>
<keyword evidence="2" id="KW-1185">Reference proteome</keyword>
<evidence type="ECO:0000313" key="1">
    <source>
        <dbReference type="EMBL" id="GMG99856.1"/>
    </source>
</evidence>
<dbReference type="Proteomes" id="UP001279734">
    <property type="component" value="Unassembled WGS sequence"/>
</dbReference>
<sequence>MRSTRIKDYTARCPNAKLSFHLGSGGITVLAHGVSFDHLVSGTMEYHGARQPSLPAGPADTHARWRDSQALTIDL</sequence>
<comment type="caution">
    <text evidence="1">The sequence shown here is derived from an EMBL/GenBank/DDBJ whole genome shotgun (WGS) entry which is preliminary data.</text>
</comment>
<proteinExistence type="predicted"/>
<reference evidence="1" key="1">
    <citation type="submission" date="2023-05" db="EMBL/GenBank/DDBJ databases">
        <title>Nepenthes gracilis genome sequencing.</title>
        <authorList>
            <person name="Fukushima K."/>
        </authorList>
    </citation>
    <scope>NUCLEOTIDE SEQUENCE</scope>
    <source>
        <strain evidence="1">SING2019-196</strain>
    </source>
</reference>
<dbReference type="AlphaFoldDB" id="A0AAD3P8W1"/>
<organism evidence="1 2">
    <name type="scientific">Nepenthes gracilis</name>
    <name type="common">Slender pitcher plant</name>
    <dbReference type="NCBI Taxonomy" id="150966"/>
    <lineage>
        <taxon>Eukaryota</taxon>
        <taxon>Viridiplantae</taxon>
        <taxon>Streptophyta</taxon>
        <taxon>Embryophyta</taxon>
        <taxon>Tracheophyta</taxon>
        <taxon>Spermatophyta</taxon>
        <taxon>Magnoliopsida</taxon>
        <taxon>eudicotyledons</taxon>
        <taxon>Gunneridae</taxon>
        <taxon>Pentapetalae</taxon>
        <taxon>Caryophyllales</taxon>
        <taxon>Nepenthaceae</taxon>
        <taxon>Nepenthes</taxon>
    </lineage>
</organism>
<gene>
    <name evidence="1" type="ORF">Nepgr_001696</name>
</gene>